<feature type="binding site" evidence="6 7">
    <location>
        <position position="66"/>
    </location>
    <ligand>
        <name>[4Fe-4S] cluster</name>
        <dbReference type="ChEBI" id="CHEBI:49883"/>
        <note>4Fe-4S-S-AdoMet</note>
    </ligand>
</feature>
<dbReference type="NCBIfam" id="TIGR03700">
    <property type="entry name" value="mena_SCO4494"/>
    <property type="match status" value="1"/>
</dbReference>
<dbReference type="UniPathway" id="UPA00079"/>
<dbReference type="EMBL" id="VUNR01000030">
    <property type="protein sequence ID" value="MSU09684.1"/>
    <property type="molecule type" value="Genomic_DNA"/>
</dbReference>
<dbReference type="RefSeq" id="WP_154407852.1">
    <property type="nucleotide sequence ID" value="NZ_VUNR01000030.1"/>
</dbReference>
<feature type="domain" description="Radical SAM core" evidence="10">
    <location>
        <begin position="52"/>
        <end position="286"/>
    </location>
</feature>
<dbReference type="GO" id="GO:0044689">
    <property type="term" value="F:7,8-didemethyl-8-hydroxy-5-deazariboflavin synthase activity"/>
    <property type="evidence" value="ECO:0007669"/>
    <property type="project" value="TreeGrafter"/>
</dbReference>
<comment type="function">
    <text evidence="6">Radical SAM enzyme that catalyzes the addition of the adenosyl radical to the double bond of 3-[(1-carboxyvinyl)oxy]benzoate, leading to aminodeoxyfutalosine (AFL), a key intermediate in the formation of menaquinone (MK, vitamin K2) from chorismate.</text>
</comment>
<organism evidence="11 12">
    <name type="scientific">Anaerovibrio slackiae</name>
    <dbReference type="NCBI Taxonomy" id="2652309"/>
    <lineage>
        <taxon>Bacteria</taxon>
        <taxon>Bacillati</taxon>
        <taxon>Bacillota</taxon>
        <taxon>Negativicutes</taxon>
        <taxon>Selenomonadales</taxon>
        <taxon>Selenomonadaceae</taxon>
        <taxon>Anaerovibrio</taxon>
    </lineage>
</organism>
<evidence type="ECO:0000256" key="6">
    <source>
        <dbReference type="HAMAP-Rule" id="MF_00993"/>
    </source>
</evidence>
<dbReference type="GO" id="GO:0009234">
    <property type="term" value="P:menaquinone biosynthetic process"/>
    <property type="evidence" value="ECO:0007669"/>
    <property type="project" value="UniProtKB-UniRule"/>
</dbReference>
<dbReference type="Pfam" id="PF19288">
    <property type="entry name" value="CofH_C"/>
    <property type="match status" value="1"/>
</dbReference>
<dbReference type="SUPFAM" id="SSF102114">
    <property type="entry name" value="Radical SAM enzymes"/>
    <property type="match status" value="1"/>
</dbReference>
<evidence type="ECO:0000256" key="2">
    <source>
        <dbReference type="ARBA" id="ARBA00022691"/>
    </source>
</evidence>
<dbReference type="EC" id="2.5.1.120" evidence="6"/>
<dbReference type="InterPro" id="IPR007197">
    <property type="entry name" value="rSAM"/>
</dbReference>
<dbReference type="PANTHER" id="PTHR43076">
    <property type="entry name" value="FO SYNTHASE (COFH)"/>
    <property type="match status" value="1"/>
</dbReference>
<comment type="cofactor">
    <cofactor evidence="6 7">
        <name>[4Fe-4S] cluster</name>
        <dbReference type="ChEBI" id="CHEBI:49883"/>
    </cofactor>
    <text evidence="6 7">Binds 1 [4Fe-4S] cluster. The cluster is coordinated with 3 cysteines and an exchangeable S-adenosyl-L-methionine.</text>
</comment>
<evidence type="ECO:0000256" key="5">
    <source>
        <dbReference type="ARBA" id="ARBA00023014"/>
    </source>
</evidence>
<dbReference type="GO" id="GO:0005506">
    <property type="term" value="F:iron ion binding"/>
    <property type="evidence" value="ECO:0007669"/>
    <property type="project" value="UniProtKB-UniRule"/>
</dbReference>
<evidence type="ECO:0000256" key="1">
    <source>
        <dbReference type="ARBA" id="ARBA00022485"/>
    </source>
</evidence>
<dbReference type="SFLD" id="SFLDG01389">
    <property type="entry name" value="menaquinone_synthsis_involved"/>
    <property type="match status" value="1"/>
</dbReference>
<dbReference type="GeneID" id="96779635"/>
<dbReference type="PIRSF" id="PIRSF004762">
    <property type="entry name" value="CHP00423"/>
    <property type="match status" value="1"/>
</dbReference>
<keyword evidence="4 6" id="KW-0408">Iron</keyword>
<evidence type="ECO:0000259" key="10">
    <source>
        <dbReference type="PROSITE" id="PS51918"/>
    </source>
</evidence>
<dbReference type="GO" id="GO:0051539">
    <property type="term" value="F:4 iron, 4 sulfur cluster binding"/>
    <property type="evidence" value="ECO:0007669"/>
    <property type="project" value="UniProtKB-KW"/>
</dbReference>
<comment type="similarity">
    <text evidence="6">Belongs to the radical SAM superfamily. MqnE family.</text>
</comment>
<protein>
    <recommendedName>
        <fullName evidence="6">Aminodeoxyfutalosine synthase</fullName>
        <shortName evidence="6">AFL synthase</shortName>
        <shortName evidence="6">Aminofutalosine synthase</shortName>
        <ecNumber evidence="6">2.5.1.120</ecNumber>
    </recommendedName>
    <alternativeName>
        <fullName evidence="6">Menaquinone biosynthetic enzyme MqnE</fullName>
    </alternativeName>
</protein>
<dbReference type="InterPro" id="IPR034405">
    <property type="entry name" value="F420"/>
</dbReference>
<evidence type="ECO:0000256" key="8">
    <source>
        <dbReference type="PIRSR" id="PIRSR004762-2"/>
    </source>
</evidence>
<dbReference type="SFLD" id="SFLDF00342">
    <property type="entry name" value="cyclic_dehypoxanthine_futalosi"/>
    <property type="match status" value="1"/>
</dbReference>
<keyword evidence="1 6" id="KW-0004">4Fe-4S</keyword>
<dbReference type="SFLD" id="SFLDG01064">
    <property type="entry name" value="F420__menaquinone_cofactor_bio"/>
    <property type="match status" value="1"/>
</dbReference>
<dbReference type="AlphaFoldDB" id="A0A6I2UJC0"/>
<sequence>MDKKTIEAARGRAERGERLSLEDALALYEDNDLLFLAACARKMKERKSGKSVFYNVNRHINLTNICTSGCPLCAFQCEEGDKRGFVLETEDIARILEEAKGVRNLGEIHIVSALHPTKDFDYYLNVVKQVRAALPEADIKAFTPVEIVHFSQMTGKSIREVLEILQAAGLSSLPGGGAEILSDRVRREICPKKATTAEWIETIKTAHALGIRTNCTMMYGHIETIEERLQHLITLRDIQDETGGFQAFVSFPFHPANTQLAHLQRVGSWEDMKMMALSRLILDNIDHIKAFWIMLTMPIAQLALGFGADDLDGTIGEEKIIHAAGAKTNTGITRSKLRQLITEAGFVPVERDTFYHPVEDANLPAEKANLDDARSDDAKAGGREGAVQ</sequence>
<dbReference type="PROSITE" id="PS51918">
    <property type="entry name" value="RADICAL_SAM"/>
    <property type="match status" value="1"/>
</dbReference>
<feature type="binding site" evidence="8">
    <location>
        <position position="179"/>
    </location>
    <ligand>
        <name>S-adenosyl-L-methionine</name>
        <dbReference type="ChEBI" id="CHEBI:59789"/>
    </ligand>
</feature>
<dbReference type="SFLD" id="SFLDS00029">
    <property type="entry name" value="Radical_SAM"/>
    <property type="match status" value="1"/>
</dbReference>
<keyword evidence="5 6" id="KW-0411">Iron-sulfur</keyword>
<feature type="region of interest" description="Disordered" evidence="9">
    <location>
        <begin position="365"/>
        <end position="388"/>
    </location>
</feature>
<dbReference type="InterPro" id="IPR006638">
    <property type="entry name" value="Elp3/MiaA/NifB-like_rSAM"/>
</dbReference>
<dbReference type="Proteomes" id="UP000433181">
    <property type="component" value="Unassembled WGS sequence"/>
</dbReference>
<evidence type="ECO:0000256" key="7">
    <source>
        <dbReference type="PIRSR" id="PIRSR004762-1"/>
    </source>
</evidence>
<keyword evidence="6" id="KW-0808">Transferase</keyword>
<feature type="binding site" evidence="6 7">
    <location>
        <position position="70"/>
    </location>
    <ligand>
        <name>[4Fe-4S] cluster</name>
        <dbReference type="ChEBI" id="CHEBI:49883"/>
        <note>4Fe-4S-S-AdoMet</note>
    </ligand>
</feature>
<keyword evidence="6" id="KW-0474">Menaquinone biosynthesis</keyword>
<feature type="compositionally biased region" description="Basic and acidic residues" evidence="9">
    <location>
        <begin position="368"/>
        <end position="382"/>
    </location>
</feature>
<dbReference type="InterPro" id="IPR022432">
    <property type="entry name" value="MqnE"/>
</dbReference>
<dbReference type="CDD" id="cd01335">
    <property type="entry name" value="Radical_SAM"/>
    <property type="match status" value="1"/>
</dbReference>
<dbReference type="SMART" id="SM00729">
    <property type="entry name" value="Elp3"/>
    <property type="match status" value="1"/>
</dbReference>
<gene>
    <name evidence="6 11" type="primary">mqnE</name>
    <name evidence="11" type="ORF">FYJ84_11920</name>
</gene>
<keyword evidence="2 6" id="KW-0949">S-adenosyl-L-methionine</keyword>
<reference evidence="11 12" key="1">
    <citation type="submission" date="2019-08" db="EMBL/GenBank/DDBJ databases">
        <title>In-depth cultivation of the pig gut microbiome towards novel bacterial diversity and tailored functional studies.</title>
        <authorList>
            <person name="Wylensek D."/>
            <person name="Hitch T.C.A."/>
            <person name="Clavel T."/>
        </authorList>
    </citation>
    <scope>NUCLEOTIDE SEQUENCE [LARGE SCALE GENOMIC DNA]</scope>
    <source>
        <strain evidence="11 12">WCA-693-APC-5D-A</strain>
    </source>
</reference>
<dbReference type="InterPro" id="IPR020050">
    <property type="entry name" value="FO_synthase_su2"/>
</dbReference>
<evidence type="ECO:0000256" key="4">
    <source>
        <dbReference type="ARBA" id="ARBA00023004"/>
    </source>
</evidence>
<dbReference type="SFLD" id="SFLDF00343">
    <property type="entry name" value="aminofutalosine_synthase_(mqnE"/>
    <property type="match status" value="1"/>
</dbReference>
<feature type="binding site" evidence="6 7">
    <location>
        <position position="73"/>
    </location>
    <ligand>
        <name>[4Fe-4S] cluster</name>
        <dbReference type="ChEBI" id="CHEBI:49883"/>
        <note>4Fe-4S-S-AdoMet</note>
    </ligand>
</feature>
<comment type="caution">
    <text evidence="11">The sequence shown here is derived from an EMBL/GenBank/DDBJ whole genome shotgun (WGS) entry which is preliminary data.</text>
</comment>
<dbReference type="InterPro" id="IPR058240">
    <property type="entry name" value="rSAM_sf"/>
</dbReference>
<dbReference type="Pfam" id="PF04055">
    <property type="entry name" value="Radical_SAM"/>
    <property type="match status" value="1"/>
</dbReference>
<evidence type="ECO:0000313" key="12">
    <source>
        <dbReference type="Proteomes" id="UP000433181"/>
    </source>
</evidence>
<comment type="catalytic activity">
    <reaction evidence="6">
        <text>3-[(1-carboxyvinyl)-oxy]benzoate + S-adenosyl-L-methionine + H2O = 6-amino-6-deoxyfutalosine + hydrogencarbonate + L-methionine + H(+)</text>
        <dbReference type="Rhea" id="RHEA:33075"/>
        <dbReference type="ChEBI" id="CHEBI:15377"/>
        <dbReference type="ChEBI" id="CHEBI:15378"/>
        <dbReference type="ChEBI" id="CHEBI:17544"/>
        <dbReference type="ChEBI" id="CHEBI:57844"/>
        <dbReference type="ChEBI" id="CHEBI:59789"/>
        <dbReference type="ChEBI" id="CHEBI:64286"/>
        <dbReference type="ChEBI" id="CHEBI:76981"/>
        <dbReference type="EC" id="2.5.1.120"/>
    </reaction>
</comment>
<name>A0A6I2UJC0_9FIRM</name>
<dbReference type="HAMAP" id="MF_00993">
    <property type="entry name" value="MqnE"/>
    <property type="match status" value="1"/>
</dbReference>
<dbReference type="NCBIfam" id="TIGR00423">
    <property type="entry name" value="CofH family radical SAM protein"/>
    <property type="match status" value="1"/>
</dbReference>
<dbReference type="GO" id="GO:0102573">
    <property type="term" value="F:aminodeoxyfutalosine synthase activity"/>
    <property type="evidence" value="ECO:0007669"/>
    <property type="project" value="UniProtKB-EC"/>
</dbReference>
<comment type="pathway">
    <text evidence="6">Quinol/quinone metabolism; menaquinone biosynthesis.</text>
</comment>
<dbReference type="InterPro" id="IPR045567">
    <property type="entry name" value="CofH/MnqC-like_C"/>
</dbReference>
<keyword evidence="12" id="KW-1185">Reference proteome</keyword>
<proteinExistence type="inferred from homology"/>
<dbReference type="InterPro" id="IPR013785">
    <property type="entry name" value="Aldolase_TIM"/>
</dbReference>
<accession>A0A6I2UJC0</accession>
<dbReference type="PANTHER" id="PTHR43076:SF7">
    <property type="entry name" value="AMINODEOXYFUTALOSINE SYNTHASE"/>
    <property type="match status" value="1"/>
</dbReference>
<evidence type="ECO:0000256" key="3">
    <source>
        <dbReference type="ARBA" id="ARBA00022723"/>
    </source>
</evidence>
<keyword evidence="3 6" id="KW-0479">Metal-binding</keyword>
<evidence type="ECO:0000256" key="9">
    <source>
        <dbReference type="SAM" id="MobiDB-lite"/>
    </source>
</evidence>
<dbReference type="Gene3D" id="3.20.20.70">
    <property type="entry name" value="Aldolase class I"/>
    <property type="match status" value="1"/>
</dbReference>
<evidence type="ECO:0000313" key="11">
    <source>
        <dbReference type="EMBL" id="MSU09684.1"/>
    </source>
</evidence>